<sequence length="82" mass="9097">MTPNGTMLSNGESDTHEPIAVIGMAFLFPGGANTEEKLWELIMERRCVSIEFPKDRGNIDLYYDPSQTGMSKNPAIVMALTF</sequence>
<protein>
    <recommendedName>
        <fullName evidence="3">Beta-ketoacyl synthase-like N-terminal domain-containing protein</fullName>
    </recommendedName>
</protein>
<feature type="domain" description="Beta-ketoacyl synthase-like N-terminal" evidence="3">
    <location>
        <begin position="17"/>
        <end position="71"/>
    </location>
</feature>
<dbReference type="InterPro" id="IPR014030">
    <property type="entry name" value="Ketoacyl_synth_N"/>
</dbReference>
<dbReference type="OrthoDB" id="329835at2759"/>
<proteinExistence type="predicted"/>
<dbReference type="Gene3D" id="3.40.47.10">
    <property type="match status" value="1"/>
</dbReference>
<evidence type="ECO:0000313" key="5">
    <source>
        <dbReference type="Proteomes" id="UP000799779"/>
    </source>
</evidence>
<dbReference type="EMBL" id="ML977618">
    <property type="protein sequence ID" value="KAF1997032.1"/>
    <property type="molecule type" value="Genomic_DNA"/>
</dbReference>
<dbReference type="PANTHER" id="PTHR43775">
    <property type="entry name" value="FATTY ACID SYNTHASE"/>
    <property type="match status" value="1"/>
</dbReference>
<evidence type="ECO:0000256" key="1">
    <source>
        <dbReference type="ARBA" id="ARBA00022450"/>
    </source>
</evidence>
<evidence type="ECO:0000259" key="3">
    <source>
        <dbReference type="Pfam" id="PF00109"/>
    </source>
</evidence>
<dbReference type="Proteomes" id="UP000799779">
    <property type="component" value="Unassembled WGS sequence"/>
</dbReference>
<dbReference type="InterPro" id="IPR050091">
    <property type="entry name" value="PKS_NRPS_Biosynth_Enz"/>
</dbReference>
<keyword evidence="2" id="KW-0597">Phosphoprotein</keyword>
<dbReference type="InterPro" id="IPR016039">
    <property type="entry name" value="Thiolase-like"/>
</dbReference>
<gene>
    <name evidence="4" type="ORF">P154DRAFT_579360</name>
</gene>
<evidence type="ECO:0000256" key="2">
    <source>
        <dbReference type="ARBA" id="ARBA00022553"/>
    </source>
</evidence>
<dbReference type="SUPFAM" id="SSF53901">
    <property type="entry name" value="Thiolase-like"/>
    <property type="match status" value="1"/>
</dbReference>
<dbReference type="Pfam" id="PF00109">
    <property type="entry name" value="ketoacyl-synt"/>
    <property type="match status" value="1"/>
</dbReference>
<dbReference type="PANTHER" id="PTHR43775:SF37">
    <property type="entry name" value="SI:DKEY-61P9.11"/>
    <property type="match status" value="1"/>
</dbReference>
<accession>A0A6A5W590</accession>
<dbReference type="AlphaFoldDB" id="A0A6A5W590"/>
<evidence type="ECO:0000313" key="4">
    <source>
        <dbReference type="EMBL" id="KAF1997032.1"/>
    </source>
</evidence>
<keyword evidence="5" id="KW-1185">Reference proteome</keyword>
<reference evidence="4" key="1">
    <citation type="journal article" date="2020" name="Stud. Mycol.">
        <title>101 Dothideomycetes genomes: a test case for predicting lifestyles and emergence of pathogens.</title>
        <authorList>
            <person name="Haridas S."/>
            <person name="Albert R."/>
            <person name="Binder M."/>
            <person name="Bloem J."/>
            <person name="Labutti K."/>
            <person name="Salamov A."/>
            <person name="Andreopoulos B."/>
            <person name="Baker S."/>
            <person name="Barry K."/>
            <person name="Bills G."/>
            <person name="Bluhm B."/>
            <person name="Cannon C."/>
            <person name="Castanera R."/>
            <person name="Culley D."/>
            <person name="Daum C."/>
            <person name="Ezra D."/>
            <person name="Gonzalez J."/>
            <person name="Henrissat B."/>
            <person name="Kuo A."/>
            <person name="Liang C."/>
            <person name="Lipzen A."/>
            <person name="Lutzoni F."/>
            <person name="Magnuson J."/>
            <person name="Mondo S."/>
            <person name="Nolan M."/>
            <person name="Ohm R."/>
            <person name="Pangilinan J."/>
            <person name="Park H.-J."/>
            <person name="Ramirez L."/>
            <person name="Alfaro M."/>
            <person name="Sun H."/>
            <person name="Tritt A."/>
            <person name="Yoshinaga Y."/>
            <person name="Zwiers L.-H."/>
            <person name="Turgeon B."/>
            <person name="Goodwin S."/>
            <person name="Spatafora J."/>
            <person name="Crous P."/>
            <person name="Grigoriev I."/>
        </authorList>
    </citation>
    <scope>NUCLEOTIDE SEQUENCE</scope>
    <source>
        <strain evidence="4">CBS 123094</strain>
    </source>
</reference>
<dbReference type="GO" id="GO:0004312">
    <property type="term" value="F:fatty acid synthase activity"/>
    <property type="evidence" value="ECO:0007669"/>
    <property type="project" value="TreeGrafter"/>
</dbReference>
<dbReference type="GO" id="GO:0006633">
    <property type="term" value="P:fatty acid biosynthetic process"/>
    <property type="evidence" value="ECO:0007669"/>
    <property type="project" value="TreeGrafter"/>
</dbReference>
<dbReference type="GO" id="GO:0044550">
    <property type="term" value="P:secondary metabolite biosynthetic process"/>
    <property type="evidence" value="ECO:0007669"/>
    <property type="project" value="TreeGrafter"/>
</dbReference>
<name>A0A6A5W590_9PLEO</name>
<keyword evidence="1" id="KW-0596">Phosphopantetheine</keyword>
<organism evidence="4 5">
    <name type="scientific">Amniculicola lignicola CBS 123094</name>
    <dbReference type="NCBI Taxonomy" id="1392246"/>
    <lineage>
        <taxon>Eukaryota</taxon>
        <taxon>Fungi</taxon>
        <taxon>Dikarya</taxon>
        <taxon>Ascomycota</taxon>
        <taxon>Pezizomycotina</taxon>
        <taxon>Dothideomycetes</taxon>
        <taxon>Pleosporomycetidae</taxon>
        <taxon>Pleosporales</taxon>
        <taxon>Amniculicolaceae</taxon>
        <taxon>Amniculicola</taxon>
    </lineage>
</organism>